<gene>
    <name evidence="2" type="ORF">H3H32_26085</name>
</gene>
<accession>A0A7G5GRB1</accession>
<dbReference type="EMBL" id="CP059732">
    <property type="protein sequence ID" value="QMW01403.1"/>
    <property type="molecule type" value="Genomic_DNA"/>
</dbReference>
<proteinExistence type="predicted"/>
<organism evidence="2 3">
    <name type="scientific">Spirosoma foliorum</name>
    <dbReference type="NCBI Taxonomy" id="2710596"/>
    <lineage>
        <taxon>Bacteria</taxon>
        <taxon>Pseudomonadati</taxon>
        <taxon>Bacteroidota</taxon>
        <taxon>Cytophagia</taxon>
        <taxon>Cytophagales</taxon>
        <taxon>Cytophagaceae</taxon>
        <taxon>Spirosoma</taxon>
    </lineage>
</organism>
<keyword evidence="1" id="KW-1133">Transmembrane helix</keyword>
<protein>
    <submittedName>
        <fullName evidence="2">Uncharacterized protein</fullName>
    </submittedName>
</protein>
<reference evidence="2 3" key="1">
    <citation type="submission" date="2020-07" db="EMBL/GenBank/DDBJ databases">
        <title>Spirosoma foliorum sp. nov., isolated from the leaves on the Nejang mountain Korea, Republic of.</title>
        <authorList>
            <person name="Ho H."/>
            <person name="Lee Y.-J."/>
            <person name="Nurcahyanto D.-A."/>
            <person name="Kim S.-G."/>
        </authorList>
    </citation>
    <scope>NUCLEOTIDE SEQUENCE [LARGE SCALE GENOMIC DNA]</scope>
    <source>
        <strain evidence="2 3">PL0136</strain>
    </source>
</reference>
<evidence type="ECO:0000313" key="2">
    <source>
        <dbReference type="EMBL" id="QMW01403.1"/>
    </source>
</evidence>
<dbReference type="AlphaFoldDB" id="A0A7G5GRB1"/>
<dbReference type="Proteomes" id="UP000515369">
    <property type="component" value="Chromosome"/>
</dbReference>
<evidence type="ECO:0000313" key="3">
    <source>
        <dbReference type="Proteomes" id="UP000515369"/>
    </source>
</evidence>
<dbReference type="RefSeq" id="WP_182458685.1">
    <property type="nucleotide sequence ID" value="NZ_CP059732.1"/>
</dbReference>
<keyword evidence="3" id="KW-1185">Reference proteome</keyword>
<name>A0A7G5GRB1_9BACT</name>
<sequence>MPEQATLFKGKILDEPAPYFVNEEEVPQSGKLITRIYQRFWPIIIHLLTSAVYLHPILLRNFL</sequence>
<keyword evidence="1" id="KW-0472">Membrane</keyword>
<feature type="transmembrane region" description="Helical" evidence="1">
    <location>
        <begin position="40"/>
        <end position="59"/>
    </location>
</feature>
<dbReference type="KEGG" id="sfol:H3H32_26085"/>
<evidence type="ECO:0000256" key="1">
    <source>
        <dbReference type="SAM" id="Phobius"/>
    </source>
</evidence>
<keyword evidence="1" id="KW-0812">Transmembrane</keyword>